<comment type="caution">
    <text evidence="1">The sequence shown here is derived from an EMBL/GenBank/DDBJ whole genome shotgun (WGS) entry which is preliminary data.</text>
</comment>
<dbReference type="AlphaFoldDB" id="A0AAP0LXE1"/>
<proteinExistence type="predicted"/>
<evidence type="ECO:0000313" key="2">
    <source>
        <dbReference type="Proteomes" id="UP001428341"/>
    </source>
</evidence>
<accession>A0AAP0LXE1</accession>
<protein>
    <submittedName>
        <fullName evidence="1">Uncharacterized protein</fullName>
    </submittedName>
</protein>
<evidence type="ECO:0000313" key="1">
    <source>
        <dbReference type="EMBL" id="KAK9187632.1"/>
    </source>
</evidence>
<name>A0AAP0LXE1_9ROSI</name>
<gene>
    <name evidence="1" type="ORF">WN944_019030</name>
</gene>
<keyword evidence="2" id="KW-1185">Reference proteome</keyword>
<sequence>MIRESGHTQTGRLRALLKQTPSSSQPITSYPRLVHNWLCGRSLRGHASPTPKSIFIIHIVTSITKDVAFRLRGADWGLCLSLATSGQKYVVNDFILPGTAYGHTFLGTLTIAGLEPTPNEPARPVAVVYEP</sequence>
<organism evidence="1 2">
    <name type="scientific">Citrus x changshan-huyou</name>
    <dbReference type="NCBI Taxonomy" id="2935761"/>
    <lineage>
        <taxon>Eukaryota</taxon>
        <taxon>Viridiplantae</taxon>
        <taxon>Streptophyta</taxon>
        <taxon>Embryophyta</taxon>
        <taxon>Tracheophyta</taxon>
        <taxon>Spermatophyta</taxon>
        <taxon>Magnoliopsida</taxon>
        <taxon>eudicotyledons</taxon>
        <taxon>Gunneridae</taxon>
        <taxon>Pentapetalae</taxon>
        <taxon>rosids</taxon>
        <taxon>malvids</taxon>
        <taxon>Sapindales</taxon>
        <taxon>Rutaceae</taxon>
        <taxon>Aurantioideae</taxon>
        <taxon>Citrus</taxon>
    </lineage>
</organism>
<dbReference type="Proteomes" id="UP001428341">
    <property type="component" value="Unassembled WGS sequence"/>
</dbReference>
<reference evidence="1 2" key="1">
    <citation type="submission" date="2024-05" db="EMBL/GenBank/DDBJ databases">
        <title>Haplotype-resolved chromosome-level genome assembly of Huyou (Citrus changshanensis).</title>
        <authorList>
            <person name="Miao C."/>
            <person name="Chen W."/>
            <person name="Wu Y."/>
            <person name="Wang L."/>
            <person name="Zhao S."/>
            <person name="Grierson D."/>
            <person name="Xu C."/>
            <person name="Chen K."/>
        </authorList>
    </citation>
    <scope>NUCLEOTIDE SEQUENCE [LARGE SCALE GENOMIC DNA]</scope>
    <source>
        <strain evidence="1">01-14</strain>
        <tissue evidence="1">Leaf</tissue>
    </source>
</reference>
<dbReference type="EMBL" id="JBCGBO010000007">
    <property type="protein sequence ID" value="KAK9187632.1"/>
    <property type="molecule type" value="Genomic_DNA"/>
</dbReference>